<proteinExistence type="inferred from homology"/>
<evidence type="ECO:0000256" key="6">
    <source>
        <dbReference type="ARBA" id="ARBA00022692"/>
    </source>
</evidence>
<keyword evidence="9 12" id="KW-0406">Ion transport</keyword>
<feature type="transmembrane region" description="Helical" evidence="13">
    <location>
        <begin position="6"/>
        <end position="30"/>
    </location>
</feature>
<organism evidence="14">
    <name type="scientific">Mesopodagrion tibetanum</name>
    <dbReference type="NCBI Taxonomy" id="1407349"/>
    <lineage>
        <taxon>Eukaryota</taxon>
        <taxon>Metazoa</taxon>
        <taxon>Ecdysozoa</taxon>
        <taxon>Arthropoda</taxon>
        <taxon>Hexapoda</taxon>
        <taxon>Insecta</taxon>
        <taxon>Pterygota</taxon>
        <taxon>Palaeoptera</taxon>
        <taxon>Odonata</taxon>
        <taxon>Zygoptera</taxon>
        <taxon>Megapodagrionidae</taxon>
        <taxon>Mesopodagrion</taxon>
    </lineage>
</organism>
<evidence type="ECO:0000256" key="12">
    <source>
        <dbReference type="RuleBase" id="RU003661"/>
    </source>
</evidence>
<evidence type="ECO:0000256" key="5">
    <source>
        <dbReference type="ARBA" id="ARBA00022547"/>
    </source>
</evidence>
<keyword evidence="7 12" id="KW-0375">Hydrogen ion transport</keyword>
<comment type="subunit">
    <text evidence="3">F-type ATPases have 2 components, CF(1) - the catalytic core - and CF(0) - the membrane proton channel.</text>
</comment>
<keyword evidence="4 12" id="KW-0813">Transport</keyword>
<evidence type="ECO:0000256" key="11">
    <source>
        <dbReference type="ARBA" id="ARBA00023136"/>
    </source>
</evidence>
<reference evidence="14" key="1">
    <citation type="journal article" date="2019" name="Sci. Rep.">
        <title>The mitochondrial genomes of palaeopteran insects and insights into the early insect relationships.</title>
        <authorList>
            <person name="Song N."/>
            <person name="Li X."/>
            <person name="Yin X."/>
            <person name="Li X."/>
            <person name="Yin J."/>
            <person name="Pan P."/>
        </authorList>
    </citation>
    <scope>NUCLEOTIDE SEQUENCE</scope>
</reference>
<evidence type="ECO:0000313" key="14">
    <source>
        <dbReference type="EMBL" id="QHZ87519.1"/>
    </source>
</evidence>
<evidence type="ECO:0000256" key="8">
    <source>
        <dbReference type="ARBA" id="ARBA00022989"/>
    </source>
</evidence>
<dbReference type="GO" id="GO:0045259">
    <property type="term" value="C:proton-transporting ATP synthase complex"/>
    <property type="evidence" value="ECO:0007669"/>
    <property type="project" value="UniProtKB-KW"/>
</dbReference>
<keyword evidence="11 13" id="KW-0472">Membrane</keyword>
<evidence type="ECO:0000256" key="9">
    <source>
        <dbReference type="ARBA" id="ARBA00023065"/>
    </source>
</evidence>
<dbReference type="AlphaFoldDB" id="A0A6C0R2Q9"/>
<protein>
    <recommendedName>
        <fullName evidence="12">ATP synthase complex subunit 8</fullName>
    </recommendedName>
</protein>
<dbReference type="GO" id="GO:0031966">
    <property type="term" value="C:mitochondrial membrane"/>
    <property type="evidence" value="ECO:0007669"/>
    <property type="project" value="UniProtKB-SubCell"/>
</dbReference>
<gene>
    <name evidence="14" type="primary">atp8</name>
</gene>
<geneLocation type="mitochondrion" evidence="14"/>
<keyword evidence="6 12" id="KW-0812">Transmembrane</keyword>
<keyword evidence="10 12" id="KW-0496">Mitochondrion</keyword>
<dbReference type="Pfam" id="PF00895">
    <property type="entry name" value="ATP-synt_8"/>
    <property type="match status" value="1"/>
</dbReference>
<name>A0A6C0R2Q9_9ODON</name>
<evidence type="ECO:0000256" key="13">
    <source>
        <dbReference type="SAM" id="Phobius"/>
    </source>
</evidence>
<dbReference type="GO" id="GO:0015986">
    <property type="term" value="P:proton motive force-driven ATP synthesis"/>
    <property type="evidence" value="ECO:0007669"/>
    <property type="project" value="InterPro"/>
</dbReference>
<dbReference type="GO" id="GO:0015078">
    <property type="term" value="F:proton transmembrane transporter activity"/>
    <property type="evidence" value="ECO:0007669"/>
    <property type="project" value="InterPro"/>
</dbReference>
<sequence>MPQMAPISWTILFIYFVMTLMVFLMMNYYLYTPQMKETQLTKIKLMKINWKW</sequence>
<evidence type="ECO:0000256" key="2">
    <source>
        <dbReference type="ARBA" id="ARBA00008892"/>
    </source>
</evidence>
<comment type="subcellular location">
    <subcellularLocation>
        <location evidence="1 12">Mitochondrion membrane</location>
        <topology evidence="1 12">Single-pass membrane protein</topology>
    </subcellularLocation>
</comment>
<keyword evidence="5 12" id="KW-0138">CF(0)</keyword>
<comment type="similarity">
    <text evidence="2 12">Belongs to the ATPase protein 8 family.</text>
</comment>
<keyword evidence="8 13" id="KW-1133">Transmembrane helix</keyword>
<evidence type="ECO:0000256" key="1">
    <source>
        <dbReference type="ARBA" id="ARBA00004304"/>
    </source>
</evidence>
<dbReference type="EMBL" id="MK951671">
    <property type="protein sequence ID" value="QHZ87519.1"/>
    <property type="molecule type" value="Genomic_DNA"/>
</dbReference>
<dbReference type="InterPro" id="IPR001421">
    <property type="entry name" value="ATP8_metazoa"/>
</dbReference>
<evidence type="ECO:0000256" key="3">
    <source>
        <dbReference type="ARBA" id="ARBA00011291"/>
    </source>
</evidence>
<evidence type="ECO:0000256" key="4">
    <source>
        <dbReference type="ARBA" id="ARBA00022448"/>
    </source>
</evidence>
<evidence type="ECO:0000256" key="7">
    <source>
        <dbReference type="ARBA" id="ARBA00022781"/>
    </source>
</evidence>
<evidence type="ECO:0000256" key="10">
    <source>
        <dbReference type="ARBA" id="ARBA00023128"/>
    </source>
</evidence>
<accession>A0A6C0R2Q9</accession>